<proteinExistence type="inferred from homology"/>
<dbReference type="InterPro" id="IPR029063">
    <property type="entry name" value="SAM-dependent_MTases_sf"/>
</dbReference>
<evidence type="ECO:0000313" key="7">
    <source>
        <dbReference type="Proteomes" id="UP000628710"/>
    </source>
</evidence>
<evidence type="ECO:0000256" key="2">
    <source>
        <dbReference type="ARBA" id="ARBA00022679"/>
    </source>
</evidence>
<comment type="catalytic activity">
    <reaction evidence="5">
        <text>a 3-(all-trans-polyprenyl)benzene-1,2-diol + S-adenosyl-L-methionine = a 2-methoxy-6-(all-trans-polyprenyl)phenol + S-adenosyl-L-homocysteine + H(+)</text>
        <dbReference type="Rhea" id="RHEA:31411"/>
        <dbReference type="Rhea" id="RHEA-COMP:9550"/>
        <dbReference type="Rhea" id="RHEA-COMP:9551"/>
        <dbReference type="ChEBI" id="CHEBI:15378"/>
        <dbReference type="ChEBI" id="CHEBI:57856"/>
        <dbReference type="ChEBI" id="CHEBI:59789"/>
        <dbReference type="ChEBI" id="CHEBI:62729"/>
        <dbReference type="ChEBI" id="CHEBI:62731"/>
        <dbReference type="EC" id="2.1.1.222"/>
    </reaction>
</comment>
<dbReference type="GO" id="GO:0032259">
    <property type="term" value="P:methylation"/>
    <property type="evidence" value="ECO:0007669"/>
    <property type="project" value="UniProtKB-KW"/>
</dbReference>
<dbReference type="AlphaFoldDB" id="A0A934JUF8"/>
<keyword evidence="2 5" id="KW-0808">Transferase</keyword>
<keyword evidence="1 5" id="KW-0489">Methyltransferase</keyword>
<evidence type="ECO:0000313" key="6">
    <source>
        <dbReference type="EMBL" id="MBJ7538502.1"/>
    </source>
</evidence>
<comment type="function">
    <text evidence="5">O-methyltransferase that catalyzes the 2 O-methylation steps in the ubiquinone biosynthetic pathway.</text>
</comment>
<comment type="catalytic activity">
    <reaction evidence="5">
        <text>a 3-demethylubiquinol + S-adenosyl-L-methionine = a ubiquinol + S-adenosyl-L-homocysteine + H(+)</text>
        <dbReference type="Rhea" id="RHEA:44380"/>
        <dbReference type="Rhea" id="RHEA-COMP:9566"/>
        <dbReference type="Rhea" id="RHEA-COMP:10914"/>
        <dbReference type="ChEBI" id="CHEBI:15378"/>
        <dbReference type="ChEBI" id="CHEBI:17976"/>
        <dbReference type="ChEBI" id="CHEBI:57856"/>
        <dbReference type="ChEBI" id="CHEBI:59789"/>
        <dbReference type="ChEBI" id="CHEBI:84422"/>
        <dbReference type="EC" id="2.1.1.64"/>
    </reaction>
</comment>
<feature type="binding site" evidence="5">
    <location>
        <position position="60"/>
    </location>
    <ligand>
        <name>S-adenosyl-L-methionine</name>
        <dbReference type="ChEBI" id="CHEBI:59789"/>
    </ligand>
</feature>
<dbReference type="EC" id="2.1.1.64" evidence="5"/>
<comment type="pathway">
    <text evidence="5">Cofactor biosynthesis; ubiquinone biosynthesis.</text>
</comment>
<dbReference type="FunFam" id="3.40.50.150:FF:000028">
    <property type="entry name" value="Ubiquinone biosynthesis O-methyltransferase"/>
    <property type="match status" value="1"/>
</dbReference>
<keyword evidence="3 5" id="KW-0831">Ubiquinone biosynthesis</keyword>
<name>A0A934JUF8_9GAMM</name>
<dbReference type="RefSeq" id="WP_199468905.1">
    <property type="nucleotide sequence ID" value="NZ_JAEMNX010000014.1"/>
</dbReference>
<protein>
    <recommendedName>
        <fullName evidence="5">Ubiquinone biosynthesis O-methyltransferase</fullName>
    </recommendedName>
    <alternativeName>
        <fullName evidence="5">2-polyprenyl-6-hydroxyphenol methylase</fullName>
        <ecNumber evidence="5">2.1.1.222</ecNumber>
    </alternativeName>
    <alternativeName>
        <fullName evidence="5">3-demethylubiquinone 3-O-methyltransferase</fullName>
        <ecNumber evidence="5">2.1.1.64</ecNumber>
    </alternativeName>
</protein>
<comment type="caution">
    <text evidence="6">The sequence shown here is derived from an EMBL/GenBank/DDBJ whole genome shotgun (WGS) entry which is preliminary data.</text>
</comment>
<sequence length="239" mass="26833">MTNTHKSNVDLNEVAKFEALASRWWDKENEFKPLHDINPLRVNYINDRAPLAGKKVIDIGCGGGILSESLAQFGADVKGIDMGEAPLNVARLHLKESGLKIDYERITAEEIAERETEQYDVVTCLEMLEHVPDPSSVIKACMSLVKPGGHVFFSTINRNPKAYLFAIIGAEYILNMLPKGTHDYAKFIQPAELNNYARNAGLETKHLTGMTYNPITKIYKLNDKDVSVNYLMHTQKPQI</sequence>
<evidence type="ECO:0000256" key="3">
    <source>
        <dbReference type="ARBA" id="ARBA00022688"/>
    </source>
</evidence>
<feature type="binding site" evidence="5">
    <location>
        <position position="125"/>
    </location>
    <ligand>
        <name>S-adenosyl-L-methionine</name>
        <dbReference type="ChEBI" id="CHEBI:59789"/>
    </ligand>
</feature>
<dbReference type="CDD" id="cd02440">
    <property type="entry name" value="AdoMet_MTases"/>
    <property type="match status" value="1"/>
</dbReference>
<reference evidence="6" key="1">
    <citation type="submission" date="2020-12" db="EMBL/GenBank/DDBJ databases">
        <title>Marinomonas arctica sp. nov., a psychrotolerant bacterium isolated from the Arctic.</title>
        <authorList>
            <person name="Zhang Y."/>
        </authorList>
    </citation>
    <scope>NUCLEOTIDE SEQUENCE</scope>
    <source>
        <strain evidence="6">C1424</strain>
    </source>
</reference>
<dbReference type="Proteomes" id="UP000628710">
    <property type="component" value="Unassembled WGS sequence"/>
</dbReference>
<feature type="binding site" evidence="5">
    <location>
        <position position="81"/>
    </location>
    <ligand>
        <name>S-adenosyl-L-methionine</name>
        <dbReference type="ChEBI" id="CHEBI:59789"/>
    </ligand>
</feature>
<accession>A0A934JUF8</accession>
<keyword evidence="7" id="KW-1185">Reference proteome</keyword>
<dbReference type="SUPFAM" id="SSF53335">
    <property type="entry name" value="S-adenosyl-L-methionine-dependent methyltransferases"/>
    <property type="match status" value="1"/>
</dbReference>
<gene>
    <name evidence="5 6" type="primary">ubiG</name>
    <name evidence="6" type="ORF">I8J31_12525</name>
</gene>
<feature type="binding site" evidence="5">
    <location>
        <position position="41"/>
    </location>
    <ligand>
        <name>S-adenosyl-L-methionine</name>
        <dbReference type="ChEBI" id="CHEBI:59789"/>
    </ligand>
</feature>
<evidence type="ECO:0000256" key="5">
    <source>
        <dbReference type="HAMAP-Rule" id="MF_00472"/>
    </source>
</evidence>
<keyword evidence="4 5" id="KW-0949">S-adenosyl-L-methionine</keyword>
<evidence type="ECO:0000256" key="1">
    <source>
        <dbReference type="ARBA" id="ARBA00022603"/>
    </source>
</evidence>
<dbReference type="EMBL" id="JAEMNX010000014">
    <property type="protein sequence ID" value="MBJ7538502.1"/>
    <property type="molecule type" value="Genomic_DNA"/>
</dbReference>
<dbReference type="NCBIfam" id="TIGR01983">
    <property type="entry name" value="UbiG"/>
    <property type="match status" value="1"/>
</dbReference>
<dbReference type="GO" id="GO:0061542">
    <property type="term" value="F:3-demethylubiquinol 3-O-methyltransferase activity"/>
    <property type="evidence" value="ECO:0007669"/>
    <property type="project" value="UniProtKB-UniRule"/>
</dbReference>
<dbReference type="Pfam" id="PF13489">
    <property type="entry name" value="Methyltransf_23"/>
    <property type="match status" value="1"/>
</dbReference>
<dbReference type="PANTHER" id="PTHR43464">
    <property type="entry name" value="METHYLTRANSFERASE"/>
    <property type="match status" value="1"/>
</dbReference>
<dbReference type="GO" id="GO:0010420">
    <property type="term" value="F:polyprenyldihydroxybenzoate methyltransferase activity"/>
    <property type="evidence" value="ECO:0007669"/>
    <property type="project" value="InterPro"/>
</dbReference>
<dbReference type="Gene3D" id="3.40.50.150">
    <property type="entry name" value="Vaccinia Virus protein VP39"/>
    <property type="match status" value="1"/>
</dbReference>
<dbReference type="EC" id="2.1.1.222" evidence="5"/>
<dbReference type="InterPro" id="IPR010233">
    <property type="entry name" value="UbiG_MeTrfase"/>
</dbReference>
<comment type="similarity">
    <text evidence="5">Belongs to the methyltransferase superfamily. UbiG/COQ3 family.</text>
</comment>
<evidence type="ECO:0000256" key="4">
    <source>
        <dbReference type="ARBA" id="ARBA00022691"/>
    </source>
</evidence>
<dbReference type="GO" id="GO:0102208">
    <property type="term" value="F:2-polyprenyl-6-hydroxyphenol methylase activity"/>
    <property type="evidence" value="ECO:0007669"/>
    <property type="project" value="UniProtKB-EC"/>
</dbReference>
<dbReference type="PANTHER" id="PTHR43464:SF19">
    <property type="entry name" value="UBIQUINONE BIOSYNTHESIS O-METHYLTRANSFERASE, MITOCHONDRIAL"/>
    <property type="match status" value="1"/>
</dbReference>
<dbReference type="HAMAP" id="MF_00472">
    <property type="entry name" value="UbiG"/>
    <property type="match status" value="1"/>
</dbReference>
<organism evidence="6 7">
    <name type="scientific">Marinomonas transparens</name>
    <dbReference type="NCBI Taxonomy" id="2795388"/>
    <lineage>
        <taxon>Bacteria</taxon>
        <taxon>Pseudomonadati</taxon>
        <taxon>Pseudomonadota</taxon>
        <taxon>Gammaproteobacteria</taxon>
        <taxon>Oceanospirillales</taxon>
        <taxon>Oceanospirillaceae</taxon>
        <taxon>Marinomonas</taxon>
    </lineage>
</organism>